<protein>
    <submittedName>
        <fullName evidence="2">Uncharacterized protein</fullName>
    </submittedName>
</protein>
<proteinExistence type="predicted"/>
<name>A0A6B0RWG3_9CETA</name>
<dbReference type="AlphaFoldDB" id="A0A6B0RWG3"/>
<evidence type="ECO:0000256" key="1">
    <source>
        <dbReference type="SAM" id="MobiDB-lite"/>
    </source>
</evidence>
<comment type="caution">
    <text evidence="2">The sequence shown here is derived from an EMBL/GenBank/DDBJ whole genome shotgun (WGS) entry which is preliminary data.</text>
</comment>
<sequence>MAESVQKTEVRVCVVELGVWRQEYVSGSLTPDTEASRPLGAGRGLASPFTETPVHCREAGGRPFTPSTPRLQEPFEQQNSRLPRSPWTWKPVRASNQDAGPSPPPRCSVPRGPCAPICRRRTGSSPSQRKREDFDS</sequence>
<keyword evidence="3" id="KW-1185">Reference proteome</keyword>
<feature type="region of interest" description="Disordered" evidence="1">
    <location>
        <begin position="27"/>
        <end position="136"/>
    </location>
</feature>
<reference evidence="2" key="1">
    <citation type="submission" date="2019-10" db="EMBL/GenBank/DDBJ databases">
        <title>The sequence and de novo assembly of the wild yak genome.</title>
        <authorList>
            <person name="Liu Y."/>
        </authorList>
    </citation>
    <scope>NUCLEOTIDE SEQUENCE [LARGE SCALE GENOMIC DNA]</scope>
    <source>
        <strain evidence="2">WY2019</strain>
    </source>
</reference>
<dbReference type="EMBL" id="VBQZ03000106">
    <property type="protein sequence ID" value="MXQ94165.1"/>
    <property type="molecule type" value="Genomic_DNA"/>
</dbReference>
<dbReference type="Proteomes" id="UP000322234">
    <property type="component" value="Unassembled WGS sequence"/>
</dbReference>
<gene>
    <name evidence="2" type="ORF">E5288_WYG010388</name>
</gene>
<organism evidence="2 3">
    <name type="scientific">Bos mutus</name>
    <name type="common">wild yak</name>
    <dbReference type="NCBI Taxonomy" id="72004"/>
    <lineage>
        <taxon>Eukaryota</taxon>
        <taxon>Metazoa</taxon>
        <taxon>Chordata</taxon>
        <taxon>Craniata</taxon>
        <taxon>Vertebrata</taxon>
        <taxon>Euteleostomi</taxon>
        <taxon>Mammalia</taxon>
        <taxon>Eutheria</taxon>
        <taxon>Laurasiatheria</taxon>
        <taxon>Artiodactyla</taxon>
        <taxon>Ruminantia</taxon>
        <taxon>Pecora</taxon>
        <taxon>Bovidae</taxon>
        <taxon>Bovinae</taxon>
        <taxon>Bos</taxon>
    </lineage>
</organism>
<evidence type="ECO:0000313" key="2">
    <source>
        <dbReference type="EMBL" id="MXQ94165.1"/>
    </source>
</evidence>
<evidence type="ECO:0000313" key="3">
    <source>
        <dbReference type="Proteomes" id="UP000322234"/>
    </source>
</evidence>
<accession>A0A6B0RWG3</accession>
<feature type="compositionally biased region" description="Polar residues" evidence="1">
    <location>
        <begin position="65"/>
        <end position="82"/>
    </location>
</feature>